<keyword evidence="1" id="KW-1133">Transmembrane helix</keyword>
<keyword evidence="1" id="KW-0812">Transmembrane</keyword>
<feature type="transmembrane region" description="Helical" evidence="1">
    <location>
        <begin position="44"/>
        <end position="67"/>
    </location>
</feature>
<dbReference type="InParanoid" id="A0A0C9ZJH3"/>
<evidence type="ECO:0000256" key="2">
    <source>
        <dbReference type="SAM" id="SignalP"/>
    </source>
</evidence>
<evidence type="ECO:0000313" key="4">
    <source>
        <dbReference type="Proteomes" id="UP000054485"/>
    </source>
</evidence>
<reference evidence="4" key="2">
    <citation type="submission" date="2015-01" db="EMBL/GenBank/DDBJ databases">
        <title>Evolutionary Origins and Diversification of the Mycorrhizal Mutualists.</title>
        <authorList>
            <consortium name="DOE Joint Genome Institute"/>
            <consortium name="Mycorrhizal Genomics Consortium"/>
            <person name="Kohler A."/>
            <person name="Kuo A."/>
            <person name="Nagy L.G."/>
            <person name="Floudas D."/>
            <person name="Copeland A."/>
            <person name="Barry K.W."/>
            <person name="Cichocki N."/>
            <person name="Veneault-Fourrey C."/>
            <person name="LaButti K."/>
            <person name="Lindquist E.A."/>
            <person name="Lipzen A."/>
            <person name="Lundell T."/>
            <person name="Morin E."/>
            <person name="Murat C."/>
            <person name="Riley R."/>
            <person name="Ohm R."/>
            <person name="Sun H."/>
            <person name="Tunlid A."/>
            <person name="Henrissat B."/>
            <person name="Grigoriev I.V."/>
            <person name="Hibbett D.S."/>
            <person name="Martin F."/>
        </authorList>
    </citation>
    <scope>NUCLEOTIDE SEQUENCE [LARGE SCALE GENOMIC DNA]</scope>
    <source>
        <strain evidence="4">UH-Slu-Lm8-n1</strain>
    </source>
</reference>
<feature type="chain" id="PRO_5002218082" description="Chitin synthase export chaperone" evidence="2">
    <location>
        <begin position="21"/>
        <end position="162"/>
    </location>
</feature>
<feature type="transmembrane region" description="Helical" evidence="1">
    <location>
        <begin position="87"/>
        <end position="106"/>
    </location>
</feature>
<gene>
    <name evidence="3" type="ORF">CY34DRAFT_810164</name>
</gene>
<proteinExistence type="predicted"/>
<name>A0A0C9ZJH3_9AGAM</name>
<accession>A0A0C9ZJH3</accession>
<evidence type="ECO:0008006" key="5">
    <source>
        <dbReference type="Google" id="ProtNLM"/>
    </source>
</evidence>
<dbReference type="AlphaFoldDB" id="A0A0C9ZJH3"/>
<keyword evidence="4" id="KW-1185">Reference proteome</keyword>
<dbReference type="OrthoDB" id="2673580at2759"/>
<keyword evidence="1" id="KW-0472">Membrane</keyword>
<keyword evidence="2" id="KW-0732">Signal</keyword>
<reference evidence="3 4" key="1">
    <citation type="submission" date="2014-04" db="EMBL/GenBank/DDBJ databases">
        <authorList>
            <consortium name="DOE Joint Genome Institute"/>
            <person name="Kuo A."/>
            <person name="Ruytinx J."/>
            <person name="Rineau F."/>
            <person name="Colpaert J."/>
            <person name="Kohler A."/>
            <person name="Nagy L.G."/>
            <person name="Floudas D."/>
            <person name="Copeland A."/>
            <person name="Barry K.W."/>
            <person name="Cichocki N."/>
            <person name="Veneault-Fourrey C."/>
            <person name="LaButti K."/>
            <person name="Lindquist E.A."/>
            <person name="Lipzen A."/>
            <person name="Lundell T."/>
            <person name="Morin E."/>
            <person name="Murat C."/>
            <person name="Sun H."/>
            <person name="Tunlid A."/>
            <person name="Henrissat B."/>
            <person name="Grigoriev I.V."/>
            <person name="Hibbett D.S."/>
            <person name="Martin F."/>
            <person name="Nordberg H.P."/>
            <person name="Cantor M.N."/>
            <person name="Hua S.X."/>
        </authorList>
    </citation>
    <scope>NUCLEOTIDE SEQUENCE [LARGE SCALE GENOMIC DNA]</scope>
    <source>
        <strain evidence="3 4">UH-Slu-Lm8-n1</strain>
    </source>
</reference>
<dbReference type="EMBL" id="KN835441">
    <property type="protein sequence ID" value="KIK37590.1"/>
    <property type="molecule type" value="Genomic_DNA"/>
</dbReference>
<feature type="transmembrane region" description="Helical" evidence="1">
    <location>
        <begin position="118"/>
        <end position="135"/>
    </location>
</feature>
<feature type="signal peptide" evidence="2">
    <location>
        <begin position="1"/>
        <end position="20"/>
    </location>
</feature>
<evidence type="ECO:0000256" key="1">
    <source>
        <dbReference type="SAM" id="Phobius"/>
    </source>
</evidence>
<dbReference type="HOGENOM" id="CLU_138734_0_0_1"/>
<dbReference type="Proteomes" id="UP000054485">
    <property type="component" value="Unassembled WGS sequence"/>
</dbReference>
<protein>
    <recommendedName>
        <fullName evidence="5">Chitin synthase export chaperone</fullName>
    </recommendedName>
</protein>
<evidence type="ECO:0000313" key="3">
    <source>
        <dbReference type="EMBL" id="KIK37590.1"/>
    </source>
</evidence>
<sequence length="162" mass="18320">MLSTFFIVLVASISISFVTTDSTPYASSAIPGITGCYQSSISLLFIVPYLLFSMFQLGLVILTLTRAIQSWREHPSRLYVVLVNHNIFYYTCGFLFSVTNIFTLLLLQYSYSTMLHDLQFTILAILATHLHLHLWRIDQHARGSVGLTRIPMSDMSSINFAV</sequence>
<organism evidence="3 4">
    <name type="scientific">Suillus luteus UH-Slu-Lm8-n1</name>
    <dbReference type="NCBI Taxonomy" id="930992"/>
    <lineage>
        <taxon>Eukaryota</taxon>
        <taxon>Fungi</taxon>
        <taxon>Dikarya</taxon>
        <taxon>Basidiomycota</taxon>
        <taxon>Agaricomycotina</taxon>
        <taxon>Agaricomycetes</taxon>
        <taxon>Agaricomycetidae</taxon>
        <taxon>Boletales</taxon>
        <taxon>Suillineae</taxon>
        <taxon>Suillaceae</taxon>
        <taxon>Suillus</taxon>
    </lineage>
</organism>